<dbReference type="Proteomes" id="UP000799755">
    <property type="component" value="Unassembled WGS sequence"/>
</dbReference>
<proteinExistence type="predicted"/>
<name>A0ACB6QEZ4_9PLEO</name>
<keyword evidence="2" id="KW-1185">Reference proteome</keyword>
<comment type="caution">
    <text evidence="1">The sequence shown here is derived from an EMBL/GenBank/DDBJ whole genome shotgun (WGS) entry which is preliminary data.</text>
</comment>
<dbReference type="EMBL" id="MU003529">
    <property type="protein sequence ID" value="KAF2465553.1"/>
    <property type="molecule type" value="Genomic_DNA"/>
</dbReference>
<evidence type="ECO:0000313" key="2">
    <source>
        <dbReference type="Proteomes" id="UP000799755"/>
    </source>
</evidence>
<evidence type="ECO:0000313" key="1">
    <source>
        <dbReference type="EMBL" id="KAF2465553.1"/>
    </source>
</evidence>
<accession>A0ACB6QEZ4</accession>
<gene>
    <name evidence="1" type="ORF">BDR25DRAFT_378720</name>
</gene>
<sequence length="390" mass="43660">MGRSSRLRNHFTFASSPSPSPENTLETPSEQQRELSEYRRQFFEYIEEALSSPSNTDPTATRPLPRDPASSPTNNESRIPDTNLDVARRRGTRIRHPDPHEIRTIIPLGSFPGRRHLRQQSFVQTQRQTPAGASIFADNLSSPIRPFSPISLIIPTLAPASSTPPAPTAIRTPQTPHPTLTHFISNHLTPIIPPHPLYPSPTTLCPICHESFHASHPPILVRDVPGCRDHVFGYACLRNWILSGMRNSNSCPLCRSEWFKVRKFEVRRIRRAGVGTGRREERGVAEADRSSVEEGERGRAARVVGLVREWGAWVIGFSGNRNETGRGEEARGVRWDGGLQGNDSGGDSEEEEEEEEDEDEGVDDENYDWGDGHEGDEDPMYAHPSVYQRG</sequence>
<reference evidence="1" key="1">
    <citation type="journal article" date="2020" name="Stud. Mycol.">
        <title>101 Dothideomycetes genomes: a test case for predicting lifestyles and emergence of pathogens.</title>
        <authorList>
            <person name="Haridas S."/>
            <person name="Albert R."/>
            <person name="Binder M."/>
            <person name="Bloem J."/>
            <person name="Labutti K."/>
            <person name="Salamov A."/>
            <person name="Andreopoulos B."/>
            <person name="Baker S."/>
            <person name="Barry K."/>
            <person name="Bills G."/>
            <person name="Bluhm B."/>
            <person name="Cannon C."/>
            <person name="Castanera R."/>
            <person name="Culley D."/>
            <person name="Daum C."/>
            <person name="Ezra D."/>
            <person name="Gonzalez J."/>
            <person name="Henrissat B."/>
            <person name="Kuo A."/>
            <person name="Liang C."/>
            <person name="Lipzen A."/>
            <person name="Lutzoni F."/>
            <person name="Magnuson J."/>
            <person name="Mondo S."/>
            <person name="Nolan M."/>
            <person name="Ohm R."/>
            <person name="Pangilinan J."/>
            <person name="Park H.-J."/>
            <person name="Ramirez L."/>
            <person name="Alfaro M."/>
            <person name="Sun H."/>
            <person name="Tritt A."/>
            <person name="Yoshinaga Y."/>
            <person name="Zwiers L.-H."/>
            <person name="Turgeon B."/>
            <person name="Goodwin S."/>
            <person name="Spatafora J."/>
            <person name="Crous P."/>
            <person name="Grigoriev I."/>
        </authorList>
    </citation>
    <scope>NUCLEOTIDE SEQUENCE</scope>
    <source>
        <strain evidence="1">ATCC 200398</strain>
    </source>
</reference>
<organism evidence="1 2">
    <name type="scientific">Lindgomyces ingoldianus</name>
    <dbReference type="NCBI Taxonomy" id="673940"/>
    <lineage>
        <taxon>Eukaryota</taxon>
        <taxon>Fungi</taxon>
        <taxon>Dikarya</taxon>
        <taxon>Ascomycota</taxon>
        <taxon>Pezizomycotina</taxon>
        <taxon>Dothideomycetes</taxon>
        <taxon>Pleosporomycetidae</taxon>
        <taxon>Pleosporales</taxon>
        <taxon>Lindgomycetaceae</taxon>
        <taxon>Lindgomyces</taxon>
    </lineage>
</organism>
<protein>
    <submittedName>
        <fullName evidence="1">Uncharacterized protein</fullName>
    </submittedName>
</protein>